<accession>A0A545ARM5</accession>
<dbReference type="Gene3D" id="1.25.40.20">
    <property type="entry name" value="Ankyrin repeat-containing domain"/>
    <property type="match status" value="1"/>
</dbReference>
<dbReference type="Pfam" id="PF00023">
    <property type="entry name" value="Ank"/>
    <property type="match status" value="1"/>
</dbReference>
<dbReference type="PANTHER" id="PTHR46224">
    <property type="entry name" value="ANKYRIN REPEAT FAMILY PROTEIN"/>
    <property type="match status" value="1"/>
</dbReference>
<organism evidence="2 3">
    <name type="scientific">Cryptosporangium phraense</name>
    <dbReference type="NCBI Taxonomy" id="2593070"/>
    <lineage>
        <taxon>Bacteria</taxon>
        <taxon>Bacillati</taxon>
        <taxon>Actinomycetota</taxon>
        <taxon>Actinomycetes</taxon>
        <taxon>Cryptosporangiales</taxon>
        <taxon>Cryptosporangiaceae</taxon>
        <taxon>Cryptosporangium</taxon>
    </lineage>
</organism>
<gene>
    <name evidence="2" type="ORF">FL583_16130</name>
</gene>
<protein>
    <submittedName>
        <fullName evidence="2">Uncharacterized protein</fullName>
    </submittedName>
</protein>
<dbReference type="InParanoid" id="A0A545ARM5"/>
<evidence type="ECO:0000313" key="2">
    <source>
        <dbReference type="EMBL" id="TQS43986.1"/>
    </source>
</evidence>
<dbReference type="EMBL" id="VIRS01000010">
    <property type="protein sequence ID" value="TQS43986.1"/>
    <property type="molecule type" value="Genomic_DNA"/>
</dbReference>
<dbReference type="RefSeq" id="WP_142705470.1">
    <property type="nucleotide sequence ID" value="NZ_VIRS01000010.1"/>
</dbReference>
<dbReference type="SUPFAM" id="SSF48403">
    <property type="entry name" value="Ankyrin repeat"/>
    <property type="match status" value="1"/>
</dbReference>
<keyword evidence="1" id="KW-0040">ANK repeat</keyword>
<proteinExistence type="predicted"/>
<sequence>MDDTERFGLAAERGEVAEVIRLLDQGVPVDVLTPTERSRPRTALDRAIWAQQTLVVSALIEGGADLHQVVGEYAEATPVWAATHLGNRSILQILLRAGADPDSRRHVAALPPLYLARAQHRDDLEHLLLAHGAREEEIEVASRAHLISIAAAGFPDQVRLLLDRGAVFPPGTVEAVERERDRHRADPAAYEDFQK</sequence>
<dbReference type="PANTHER" id="PTHR46224:SF64">
    <property type="entry name" value="IQ MOTIF AND ANKYRIN REPEAT DOMAIN-CONTAINING PROTEIN 1"/>
    <property type="match status" value="1"/>
</dbReference>
<comment type="caution">
    <text evidence="2">The sequence shown here is derived from an EMBL/GenBank/DDBJ whole genome shotgun (WGS) entry which is preliminary data.</text>
</comment>
<dbReference type="InterPro" id="IPR036770">
    <property type="entry name" value="Ankyrin_rpt-contain_sf"/>
</dbReference>
<feature type="repeat" description="ANK" evidence="1">
    <location>
        <begin position="74"/>
        <end position="106"/>
    </location>
</feature>
<evidence type="ECO:0000313" key="3">
    <source>
        <dbReference type="Proteomes" id="UP000317982"/>
    </source>
</evidence>
<dbReference type="Proteomes" id="UP000317982">
    <property type="component" value="Unassembled WGS sequence"/>
</dbReference>
<keyword evidence="3" id="KW-1185">Reference proteome</keyword>
<dbReference type="OrthoDB" id="4249493at2"/>
<dbReference type="InterPro" id="IPR051616">
    <property type="entry name" value="Cul2-RING_E3_ligase_SR"/>
</dbReference>
<name>A0A545ARM5_9ACTN</name>
<dbReference type="PROSITE" id="PS50088">
    <property type="entry name" value="ANK_REPEAT"/>
    <property type="match status" value="1"/>
</dbReference>
<dbReference type="AlphaFoldDB" id="A0A545ARM5"/>
<evidence type="ECO:0000256" key="1">
    <source>
        <dbReference type="PROSITE-ProRule" id="PRU00023"/>
    </source>
</evidence>
<reference evidence="2 3" key="1">
    <citation type="submission" date="2019-07" db="EMBL/GenBank/DDBJ databases">
        <title>Cryptosporangium phraense sp. nov., isolated from plant litter.</title>
        <authorList>
            <person name="Suriyachadkun C."/>
        </authorList>
    </citation>
    <scope>NUCLEOTIDE SEQUENCE [LARGE SCALE GENOMIC DNA]</scope>
    <source>
        <strain evidence="2 3">A-T 5661</strain>
    </source>
</reference>
<dbReference type="InterPro" id="IPR002110">
    <property type="entry name" value="Ankyrin_rpt"/>
</dbReference>